<keyword evidence="9" id="KW-1185">Reference proteome</keyword>
<dbReference type="InterPro" id="IPR001828">
    <property type="entry name" value="ANF_lig-bd_rcpt"/>
</dbReference>
<evidence type="ECO:0000313" key="8">
    <source>
        <dbReference type="EMBL" id="KAH0626642.1"/>
    </source>
</evidence>
<reference evidence="8 9" key="1">
    <citation type="journal article" date="2022" name="Gigascience">
        <title>A chromosome-level genome assembly and annotation of the desert horned lizard, Phrynosoma platyrhinos, provides insight into chromosomal rearrangements among reptiles.</title>
        <authorList>
            <person name="Koochekian N."/>
            <person name="Ascanio A."/>
            <person name="Farleigh K."/>
            <person name="Card D.C."/>
            <person name="Schield D.R."/>
            <person name="Castoe T.A."/>
            <person name="Jezkova T."/>
        </authorList>
    </citation>
    <scope>NUCLEOTIDE SEQUENCE [LARGE SCALE GENOMIC DNA]</scope>
    <source>
        <strain evidence="8">NK-2021</strain>
    </source>
</reference>
<dbReference type="InterPro" id="IPR000337">
    <property type="entry name" value="GPCR_3"/>
</dbReference>
<keyword evidence="2" id="KW-0812">Transmembrane</keyword>
<dbReference type="Gene3D" id="3.40.50.2300">
    <property type="match status" value="2"/>
</dbReference>
<evidence type="ECO:0000313" key="9">
    <source>
        <dbReference type="Proteomes" id="UP000826234"/>
    </source>
</evidence>
<protein>
    <recommendedName>
        <fullName evidence="7">Receptor ligand binding region domain-containing protein</fullName>
    </recommendedName>
</protein>
<evidence type="ECO:0000256" key="2">
    <source>
        <dbReference type="ARBA" id="ARBA00022692"/>
    </source>
</evidence>
<keyword evidence="6" id="KW-0325">Glycoprotein</keyword>
<dbReference type="PANTHER" id="PTHR24061">
    <property type="entry name" value="CALCIUM-SENSING RECEPTOR-RELATED"/>
    <property type="match status" value="1"/>
</dbReference>
<evidence type="ECO:0000259" key="7">
    <source>
        <dbReference type="Pfam" id="PF01094"/>
    </source>
</evidence>
<comment type="subcellular location">
    <subcellularLocation>
        <location evidence="1">Membrane</location>
        <topology evidence="1">Multi-pass membrane protein</topology>
    </subcellularLocation>
</comment>
<evidence type="ECO:0000256" key="5">
    <source>
        <dbReference type="ARBA" id="ARBA00023170"/>
    </source>
</evidence>
<dbReference type="Pfam" id="PF01094">
    <property type="entry name" value="ANF_receptor"/>
    <property type="match status" value="1"/>
</dbReference>
<dbReference type="PANTHER" id="PTHR24061:SF599">
    <property type="entry name" value="G-PROTEIN COUPLED RECEPTORS FAMILY 3 PROFILE DOMAIN-CONTAINING PROTEIN"/>
    <property type="match status" value="1"/>
</dbReference>
<dbReference type="PRINTS" id="PR00248">
    <property type="entry name" value="GPCRMGR"/>
</dbReference>
<dbReference type="InterPro" id="IPR028082">
    <property type="entry name" value="Peripla_BP_I"/>
</dbReference>
<proteinExistence type="predicted"/>
<accession>A0ABQ7TB05</accession>
<dbReference type="Proteomes" id="UP000826234">
    <property type="component" value="Unassembled WGS sequence"/>
</dbReference>
<keyword evidence="5" id="KW-0675">Receptor</keyword>
<evidence type="ECO:0000256" key="4">
    <source>
        <dbReference type="ARBA" id="ARBA00023136"/>
    </source>
</evidence>
<organism evidence="8 9">
    <name type="scientific">Phrynosoma platyrhinos</name>
    <name type="common">Desert horned lizard</name>
    <dbReference type="NCBI Taxonomy" id="52577"/>
    <lineage>
        <taxon>Eukaryota</taxon>
        <taxon>Metazoa</taxon>
        <taxon>Chordata</taxon>
        <taxon>Craniata</taxon>
        <taxon>Vertebrata</taxon>
        <taxon>Euteleostomi</taxon>
        <taxon>Lepidosauria</taxon>
        <taxon>Squamata</taxon>
        <taxon>Bifurcata</taxon>
        <taxon>Unidentata</taxon>
        <taxon>Episquamata</taxon>
        <taxon>Toxicofera</taxon>
        <taxon>Iguania</taxon>
        <taxon>Phrynosomatidae</taxon>
        <taxon>Phrynosomatinae</taxon>
        <taxon>Phrynosoma</taxon>
    </lineage>
</organism>
<dbReference type="SUPFAM" id="SSF53822">
    <property type="entry name" value="Periplasmic binding protein-like I"/>
    <property type="match status" value="1"/>
</dbReference>
<dbReference type="InterPro" id="IPR000068">
    <property type="entry name" value="GPCR_3_Ca_sens_rcpt-rel"/>
</dbReference>
<gene>
    <name evidence="8" type="ORF">JD844_001732</name>
</gene>
<evidence type="ECO:0000256" key="1">
    <source>
        <dbReference type="ARBA" id="ARBA00004141"/>
    </source>
</evidence>
<name>A0ABQ7TB05_PHRPL</name>
<keyword evidence="3" id="KW-1133">Transmembrane helix</keyword>
<evidence type="ECO:0000256" key="6">
    <source>
        <dbReference type="ARBA" id="ARBA00023180"/>
    </source>
</evidence>
<evidence type="ECO:0000256" key="3">
    <source>
        <dbReference type="ARBA" id="ARBA00022989"/>
    </source>
</evidence>
<keyword evidence="4" id="KW-0472">Membrane</keyword>
<dbReference type="EMBL" id="JAIPUX010000521">
    <property type="protein sequence ID" value="KAH0626642.1"/>
    <property type="molecule type" value="Genomic_DNA"/>
</dbReference>
<comment type="caution">
    <text evidence="8">The sequence shown here is derived from an EMBL/GenBank/DDBJ whole genome shotgun (WGS) entry which is preliminary data.</text>
</comment>
<sequence length="352" mass="41083">MTLGFHIYDNLFDSMITYETLLDLLFGRNIPNYRCDEENVLSIIGGLTVEDSIEMAIILSIYKIPHFIYGSFEATLNDKKYFPFMYWMAPEENTYHTGLVQLLSYFKWTWIGLLLSDDDNGENFAQRLIPLLSKNSICVAFLQKDRENNYKVKNLAGEPIPGFIQRLASTDASVIIVSMDSRLLNILINFFERYEKYRKVDIKKVWILPPQWYPSITFKRKFIGNNLLEGAFSFTVHTKPVPGFQDFLKNLNSDKALMEFICLFWHCVILQCKSCRGQKLVDLPAHFFEMTMSGESYSIYNAVYAVAHALHAISFSRRGFIRDKWKLEDSNVHPWQVIHFSKCLSMNDYDVY</sequence>
<feature type="domain" description="Receptor ligand binding region" evidence="7">
    <location>
        <begin position="2"/>
        <end position="322"/>
    </location>
</feature>